<organism evidence="2 3">
    <name type="scientific">Peribacillus huizhouensis</name>
    <dbReference type="NCBI Taxonomy" id="1501239"/>
    <lineage>
        <taxon>Bacteria</taxon>
        <taxon>Bacillati</taxon>
        <taxon>Bacillota</taxon>
        <taxon>Bacilli</taxon>
        <taxon>Bacillales</taxon>
        <taxon>Bacillaceae</taxon>
        <taxon>Peribacillus</taxon>
    </lineage>
</organism>
<evidence type="ECO:0000256" key="1">
    <source>
        <dbReference type="SAM" id="MobiDB-lite"/>
    </source>
</evidence>
<sequence length="43" mass="5087">MNESEGWKSHQNRRQMDGPNFISIIARQIKKRMRKATIENSAQ</sequence>
<dbReference type="RefSeq" id="WP_281384521.1">
    <property type="nucleotide sequence ID" value="NZ_JACJHX010000013.1"/>
</dbReference>
<name>A0ABR6CVH0_9BACI</name>
<evidence type="ECO:0000313" key="2">
    <source>
        <dbReference type="EMBL" id="MBA9028317.1"/>
    </source>
</evidence>
<reference evidence="2 3" key="1">
    <citation type="submission" date="2020-08" db="EMBL/GenBank/DDBJ databases">
        <title>Genomic Encyclopedia of Type Strains, Phase IV (KMG-IV): sequencing the most valuable type-strain genomes for metagenomic binning, comparative biology and taxonomic classification.</title>
        <authorList>
            <person name="Goeker M."/>
        </authorList>
    </citation>
    <scope>NUCLEOTIDE SEQUENCE [LARGE SCALE GENOMIC DNA]</scope>
    <source>
        <strain evidence="2 3">DSM 105481</strain>
    </source>
</reference>
<proteinExistence type="predicted"/>
<evidence type="ECO:0000313" key="3">
    <source>
        <dbReference type="Proteomes" id="UP000626697"/>
    </source>
</evidence>
<gene>
    <name evidence="2" type="ORF">HNP81_003637</name>
</gene>
<accession>A0ABR6CVH0</accession>
<dbReference type="Proteomes" id="UP000626697">
    <property type="component" value="Unassembled WGS sequence"/>
</dbReference>
<protein>
    <submittedName>
        <fullName evidence="2">Uncharacterized protein</fullName>
    </submittedName>
</protein>
<feature type="region of interest" description="Disordered" evidence="1">
    <location>
        <begin position="1"/>
        <end position="21"/>
    </location>
</feature>
<dbReference type="EMBL" id="JACJHX010000013">
    <property type="protein sequence ID" value="MBA9028317.1"/>
    <property type="molecule type" value="Genomic_DNA"/>
</dbReference>
<keyword evidence="3" id="KW-1185">Reference proteome</keyword>
<comment type="caution">
    <text evidence="2">The sequence shown here is derived from an EMBL/GenBank/DDBJ whole genome shotgun (WGS) entry which is preliminary data.</text>
</comment>